<dbReference type="AlphaFoldDB" id="A0A1M5Y4E5"/>
<evidence type="ECO:0000313" key="3">
    <source>
        <dbReference type="Proteomes" id="UP000184526"/>
    </source>
</evidence>
<proteinExistence type="predicted"/>
<feature type="transmembrane region" description="Helical" evidence="1">
    <location>
        <begin position="117"/>
        <end position="138"/>
    </location>
</feature>
<keyword evidence="1" id="KW-0812">Transmembrane</keyword>
<dbReference type="Proteomes" id="UP000184526">
    <property type="component" value="Unassembled WGS sequence"/>
</dbReference>
<sequence>MKFISKIIGNLITVAYSVLAMPLLIIMALLFPIMTMTDAFKIIGTGYTVTGDYISLIMGMLVIMYVSLRFRVIRRIYSIFPSLFETLKYLIIASVFIGFGTEILNWSYITLTPGRKTFGIIIFVLVLVIWRVVVSIYYRKKPLSQTMLEETKKLQNYNEELS</sequence>
<keyword evidence="1" id="KW-1133">Transmembrane helix</keyword>
<feature type="transmembrane region" description="Helical" evidence="1">
    <location>
        <begin position="89"/>
        <end position="111"/>
    </location>
</feature>
<feature type="transmembrane region" description="Helical" evidence="1">
    <location>
        <begin position="51"/>
        <end position="68"/>
    </location>
</feature>
<dbReference type="RefSeq" id="WP_072832487.1">
    <property type="nucleotide sequence ID" value="NZ_FQXP01000011.1"/>
</dbReference>
<feature type="transmembrane region" description="Helical" evidence="1">
    <location>
        <begin position="7"/>
        <end position="31"/>
    </location>
</feature>
<reference evidence="2 3" key="1">
    <citation type="submission" date="2016-11" db="EMBL/GenBank/DDBJ databases">
        <authorList>
            <person name="Jaros S."/>
            <person name="Januszkiewicz K."/>
            <person name="Wedrychowicz H."/>
        </authorList>
    </citation>
    <scope>NUCLEOTIDE SEQUENCE [LARGE SCALE GENOMIC DNA]</scope>
    <source>
        <strain evidence="2 3">DSM 3089</strain>
    </source>
</reference>
<dbReference type="EMBL" id="FQXP01000011">
    <property type="protein sequence ID" value="SHI06882.1"/>
    <property type="molecule type" value="Genomic_DNA"/>
</dbReference>
<dbReference type="STRING" id="1121306.SAMN02745196_02650"/>
<organism evidence="2 3">
    <name type="scientific">Clostridium collagenovorans DSM 3089</name>
    <dbReference type="NCBI Taxonomy" id="1121306"/>
    <lineage>
        <taxon>Bacteria</taxon>
        <taxon>Bacillati</taxon>
        <taxon>Bacillota</taxon>
        <taxon>Clostridia</taxon>
        <taxon>Eubacteriales</taxon>
        <taxon>Clostridiaceae</taxon>
        <taxon>Clostridium</taxon>
    </lineage>
</organism>
<evidence type="ECO:0000256" key="1">
    <source>
        <dbReference type="SAM" id="Phobius"/>
    </source>
</evidence>
<accession>A0A1M5Y4E5</accession>
<evidence type="ECO:0000313" key="2">
    <source>
        <dbReference type="EMBL" id="SHI06882.1"/>
    </source>
</evidence>
<protein>
    <submittedName>
        <fullName evidence="2">Uncharacterized protein</fullName>
    </submittedName>
</protein>
<name>A0A1M5Y4E5_9CLOT</name>
<dbReference type="OrthoDB" id="1913261at2"/>
<keyword evidence="1" id="KW-0472">Membrane</keyword>
<keyword evidence="3" id="KW-1185">Reference proteome</keyword>
<gene>
    <name evidence="2" type="ORF">SAMN02745196_02650</name>
</gene>